<dbReference type="OrthoDB" id="5430812at2759"/>
<gene>
    <name evidence="1" type="ORF">M7I_5339</name>
</gene>
<dbReference type="HOGENOM" id="CLU_1570802_0_0_1"/>
<comment type="caution">
    <text evidence="1">The sequence shown here is derived from an EMBL/GenBank/DDBJ whole genome shotgun (WGS) entry which is preliminary data.</text>
</comment>
<protein>
    <submittedName>
        <fullName evidence="1">Uncharacterized protein</fullName>
    </submittedName>
</protein>
<dbReference type="Proteomes" id="UP000005446">
    <property type="component" value="Unassembled WGS sequence"/>
</dbReference>
<dbReference type="InParanoid" id="H0ERL9"/>
<proteinExistence type="predicted"/>
<organism evidence="1 2">
    <name type="scientific">Glarea lozoyensis (strain ATCC 74030 / MF5533)</name>
    <dbReference type="NCBI Taxonomy" id="1104152"/>
    <lineage>
        <taxon>Eukaryota</taxon>
        <taxon>Fungi</taxon>
        <taxon>Dikarya</taxon>
        <taxon>Ascomycota</taxon>
        <taxon>Pezizomycotina</taxon>
        <taxon>Leotiomycetes</taxon>
        <taxon>Helotiales</taxon>
        <taxon>Helotiaceae</taxon>
        <taxon>Glarea</taxon>
    </lineage>
</organism>
<evidence type="ECO:0000313" key="1">
    <source>
        <dbReference type="EMBL" id="EHK98830.1"/>
    </source>
</evidence>
<evidence type="ECO:0000313" key="2">
    <source>
        <dbReference type="Proteomes" id="UP000005446"/>
    </source>
</evidence>
<reference evidence="1 2" key="1">
    <citation type="journal article" date="2012" name="Eukaryot. Cell">
        <title>Genome sequence of the fungus Glarea lozoyensis: the first genome sequence of a species from the Helotiaceae family.</title>
        <authorList>
            <person name="Youssar L."/>
            <person name="Gruening B.A."/>
            <person name="Erxleben A."/>
            <person name="Guenther S."/>
            <person name="Huettel W."/>
        </authorList>
    </citation>
    <scope>NUCLEOTIDE SEQUENCE [LARGE SCALE GENOMIC DNA]</scope>
    <source>
        <strain evidence="2">ATCC 74030 / MF5533</strain>
    </source>
</reference>
<accession>H0ERL9</accession>
<dbReference type="EMBL" id="AGUE01000135">
    <property type="protein sequence ID" value="EHK98830.1"/>
    <property type="molecule type" value="Genomic_DNA"/>
</dbReference>
<sequence>MAMRELVICSITYSTIGMRPMKLLRGSKLHWVICRIREMDHVYEGYKNIIQRILEPPKIDNSRTLSANSESQWSRGKGRQGPAIATSAISRFERLGDRLQLLILSETKEFMAEKDALTNTYFNINAQKDSEATASLTRAAGLLAKLSVLFLPVSLMTSTEDLNLPTSRPN</sequence>
<name>H0ERL9_GLAL7</name>
<dbReference type="AlphaFoldDB" id="H0ERL9"/>
<keyword evidence="2" id="KW-1185">Reference proteome</keyword>